<dbReference type="EMBL" id="HG794546">
    <property type="protein sequence ID" value="CDK99434.1"/>
    <property type="molecule type" value="Genomic_DNA"/>
</dbReference>
<keyword evidence="1" id="KW-0812">Transmembrane</keyword>
<reference evidence="2 3" key="1">
    <citation type="journal article" date="2014" name="Genome Announc.">
        <title>Complete genome sequence of Magnetospirillum gryphiswaldense MSR-1.</title>
        <authorList>
            <person name="Wang X."/>
            <person name="Wang Q."/>
            <person name="Zhang W."/>
            <person name="Wang Y."/>
            <person name="Li L."/>
            <person name="Wen T."/>
            <person name="Zhang T."/>
            <person name="Zhang Y."/>
            <person name="Xu J."/>
            <person name="Hu J."/>
            <person name="Li S."/>
            <person name="Liu L."/>
            <person name="Liu J."/>
            <person name="Jiang W."/>
            <person name="Tian J."/>
            <person name="Li Y."/>
            <person name="Schuler D."/>
            <person name="Wang L."/>
            <person name="Li J."/>
        </authorList>
    </citation>
    <scope>NUCLEOTIDE SEQUENCE [LARGE SCALE GENOMIC DNA]</scope>
    <source>
        <strain evidence="3">DSM 6361 / JCM 21280 / NBRC 15271 / MSR-1</strain>
    </source>
</reference>
<keyword evidence="1" id="KW-0472">Membrane</keyword>
<organism evidence="2 3">
    <name type="scientific">Magnetospirillum gryphiswaldense (strain DSM 6361 / JCM 21280 / NBRC 15271 / MSR-1)</name>
    <dbReference type="NCBI Taxonomy" id="431944"/>
    <lineage>
        <taxon>Bacteria</taxon>
        <taxon>Pseudomonadati</taxon>
        <taxon>Pseudomonadota</taxon>
        <taxon>Alphaproteobacteria</taxon>
        <taxon>Rhodospirillales</taxon>
        <taxon>Rhodospirillaceae</taxon>
        <taxon>Magnetospirillum</taxon>
    </lineage>
</organism>
<dbReference type="AlphaFoldDB" id="V6F1V6"/>
<dbReference type="Proteomes" id="UP000018922">
    <property type="component" value="Chromosome I"/>
</dbReference>
<name>V6F1V6_MAGGM</name>
<feature type="transmembrane region" description="Helical" evidence="1">
    <location>
        <begin position="21"/>
        <end position="49"/>
    </location>
</feature>
<evidence type="ECO:0000313" key="3">
    <source>
        <dbReference type="Proteomes" id="UP000018922"/>
    </source>
</evidence>
<gene>
    <name evidence="2" type="ordered locus">MGMSRv2__2219</name>
</gene>
<dbReference type="HOGENOM" id="CLU_2105991_0_0_5"/>
<keyword evidence="1" id="KW-1133">Transmembrane helix</keyword>
<evidence type="ECO:0000313" key="2">
    <source>
        <dbReference type="EMBL" id="CDK99434.1"/>
    </source>
</evidence>
<keyword evidence="3" id="KW-1185">Reference proteome</keyword>
<sequence length="115" mass="12915">MFSNWRRRSRTSWRNNATSRLTFTFGAGMGSLLVMALSCFLFLFVIYYATFNIRFVRFYFCVFFLKFDAKAAHGGNAYDWAVFPFAAVHRAVHACAHGMAAGGRGATLPPWAGHG</sequence>
<dbReference type="KEGG" id="mgy:MGMSRv2__2219"/>
<accession>V6F1V6</accession>
<protein>
    <submittedName>
        <fullName evidence="2">Uncharacterized protein</fullName>
    </submittedName>
</protein>
<proteinExistence type="predicted"/>
<evidence type="ECO:0000256" key="1">
    <source>
        <dbReference type="SAM" id="Phobius"/>
    </source>
</evidence>
<dbReference type="STRING" id="1430440.MGMSRv2__2219"/>